<protein>
    <submittedName>
        <fullName evidence="3">DUF418 domain-containing protein</fullName>
    </submittedName>
</protein>
<dbReference type="InterPro" id="IPR007349">
    <property type="entry name" value="DUF418"/>
</dbReference>
<proteinExistence type="predicted"/>
<evidence type="ECO:0000256" key="1">
    <source>
        <dbReference type="SAM" id="Phobius"/>
    </source>
</evidence>
<dbReference type="InterPro" id="IPR052529">
    <property type="entry name" value="Bact_Transport_Assoc"/>
</dbReference>
<organism evidence="3 4">
    <name type="scientific">Falsibacillus albus</name>
    <dbReference type="NCBI Taxonomy" id="2478915"/>
    <lineage>
        <taxon>Bacteria</taxon>
        <taxon>Bacillati</taxon>
        <taxon>Bacillota</taxon>
        <taxon>Bacilli</taxon>
        <taxon>Bacillales</taxon>
        <taxon>Bacillaceae</taxon>
        <taxon>Falsibacillus</taxon>
    </lineage>
</organism>
<feature type="transmembrane region" description="Helical" evidence="1">
    <location>
        <begin position="211"/>
        <end position="231"/>
    </location>
</feature>
<dbReference type="Pfam" id="PF04235">
    <property type="entry name" value="DUF418"/>
    <property type="match status" value="1"/>
</dbReference>
<name>A0A3L7K4P2_9BACI</name>
<keyword evidence="1" id="KW-0812">Transmembrane</keyword>
<dbReference type="EMBL" id="RCVZ01000002">
    <property type="protein sequence ID" value="RLQ97239.1"/>
    <property type="molecule type" value="Genomic_DNA"/>
</dbReference>
<accession>A0A3L7K4P2</accession>
<feature type="transmembrane region" description="Helical" evidence="1">
    <location>
        <begin position="99"/>
        <end position="115"/>
    </location>
</feature>
<feature type="domain" description="DUF418" evidence="2">
    <location>
        <begin position="228"/>
        <end position="382"/>
    </location>
</feature>
<feature type="transmembrane region" description="Helical" evidence="1">
    <location>
        <begin position="346"/>
        <end position="365"/>
    </location>
</feature>
<feature type="transmembrane region" description="Helical" evidence="1">
    <location>
        <begin position="315"/>
        <end position="334"/>
    </location>
</feature>
<feature type="transmembrane region" description="Helical" evidence="1">
    <location>
        <begin position="20"/>
        <end position="39"/>
    </location>
</feature>
<dbReference type="Proteomes" id="UP000276770">
    <property type="component" value="Unassembled WGS sequence"/>
</dbReference>
<evidence type="ECO:0000313" key="3">
    <source>
        <dbReference type="EMBL" id="RLQ97239.1"/>
    </source>
</evidence>
<feature type="transmembrane region" description="Helical" evidence="1">
    <location>
        <begin position="142"/>
        <end position="161"/>
    </location>
</feature>
<reference evidence="3 4" key="1">
    <citation type="submission" date="2018-10" db="EMBL/GenBank/DDBJ databases">
        <title>Falsibacillus sp. genome draft.</title>
        <authorList>
            <person name="Shi S."/>
        </authorList>
    </citation>
    <scope>NUCLEOTIDE SEQUENCE [LARGE SCALE GENOMIC DNA]</scope>
    <source>
        <strain evidence="3 4">GY 10110</strain>
    </source>
</reference>
<keyword evidence="1" id="KW-1133">Transmembrane helix</keyword>
<evidence type="ECO:0000313" key="4">
    <source>
        <dbReference type="Proteomes" id="UP000276770"/>
    </source>
</evidence>
<sequence>MRPMQSHERLLSIDIIRGIALLGIFMVNIISFHSPVLYMNPFEWWDQRSDLGSYVSDDIFIEGSFYPIFAFLFGFGMVMIQQRTRSMGDSSFKISARRLLILLGFGIIHAVFIWYGDILIIYALLGLLLLTVLSMTGKKLVLFGMTLFLIPNLLFSVYLSYSAIIDPYSAVIWSDINGIKDSISAYTSSSYAAIMQQRIFDWYHVNNPGNLIFMLVTIFPMMMIGAGAAKEKWFENAKNYKKYWVAAAAVFLTVGILLKMLPYILLKNTVFMFIQNILGGPMLGIGYLALLVLLTMIPHSQKLLKPFAMAGRMSLTIYISQSIVGSFIFYGYGLNLYNDMDLSTSIELAIGIYFIQVIAAEIWFIKFKQGPLESIWKKAAYRSK</sequence>
<dbReference type="RefSeq" id="WP_121679189.1">
    <property type="nucleotide sequence ID" value="NZ_RCVZ01000002.1"/>
</dbReference>
<feature type="transmembrane region" description="Helical" evidence="1">
    <location>
        <begin position="243"/>
        <end position="265"/>
    </location>
</feature>
<dbReference type="PANTHER" id="PTHR30590:SF2">
    <property type="entry name" value="INNER MEMBRANE PROTEIN"/>
    <property type="match status" value="1"/>
</dbReference>
<dbReference type="AlphaFoldDB" id="A0A3L7K4P2"/>
<dbReference type="PANTHER" id="PTHR30590">
    <property type="entry name" value="INNER MEMBRANE PROTEIN"/>
    <property type="match status" value="1"/>
</dbReference>
<comment type="caution">
    <text evidence="3">The sequence shown here is derived from an EMBL/GenBank/DDBJ whole genome shotgun (WGS) entry which is preliminary data.</text>
</comment>
<keyword evidence="1" id="KW-0472">Membrane</keyword>
<evidence type="ECO:0000259" key="2">
    <source>
        <dbReference type="Pfam" id="PF04235"/>
    </source>
</evidence>
<keyword evidence="4" id="KW-1185">Reference proteome</keyword>
<gene>
    <name evidence="3" type="ORF">D9X91_03550</name>
</gene>
<dbReference type="OrthoDB" id="9807744at2"/>
<feature type="transmembrane region" description="Helical" evidence="1">
    <location>
        <begin position="59"/>
        <end position="78"/>
    </location>
</feature>
<feature type="transmembrane region" description="Helical" evidence="1">
    <location>
        <begin position="271"/>
        <end position="294"/>
    </location>
</feature>